<protein>
    <recommendedName>
        <fullName evidence="2">SET domain-containing protein</fullName>
    </recommendedName>
</protein>
<feature type="region of interest" description="Disordered" evidence="1">
    <location>
        <begin position="1"/>
        <end position="37"/>
    </location>
</feature>
<proteinExistence type="predicted"/>
<dbReference type="Proteomes" id="UP000233524">
    <property type="component" value="Unassembled WGS sequence"/>
</dbReference>
<dbReference type="EMBL" id="NLAX01000094">
    <property type="protein sequence ID" value="PKS08761.1"/>
    <property type="molecule type" value="Genomic_DNA"/>
</dbReference>
<dbReference type="PANTHER" id="PTHR47332">
    <property type="entry name" value="SET DOMAIN-CONTAINING PROTEIN 5"/>
    <property type="match status" value="1"/>
</dbReference>
<dbReference type="PANTHER" id="PTHR47332:SF4">
    <property type="entry name" value="SET DOMAIN-CONTAINING PROTEIN 5"/>
    <property type="match status" value="1"/>
</dbReference>
<feature type="compositionally biased region" description="Polar residues" evidence="1">
    <location>
        <begin position="1"/>
        <end position="14"/>
    </location>
</feature>
<dbReference type="Pfam" id="PF00856">
    <property type="entry name" value="SET"/>
    <property type="match status" value="1"/>
</dbReference>
<comment type="caution">
    <text evidence="3">The sequence shown here is derived from an EMBL/GenBank/DDBJ whole genome shotgun (WGS) entry which is preliminary data.</text>
</comment>
<reference evidence="3 4" key="1">
    <citation type="journal article" date="2017" name="G3 (Bethesda)">
        <title>First Draft Genome Sequence of the Pathogenic Fungus Lomentospora prolificans (Formerly Scedosporium prolificans).</title>
        <authorList>
            <person name="Luo R."/>
            <person name="Zimin A."/>
            <person name="Workman R."/>
            <person name="Fan Y."/>
            <person name="Pertea G."/>
            <person name="Grossman N."/>
            <person name="Wear M.P."/>
            <person name="Jia B."/>
            <person name="Miller H."/>
            <person name="Casadevall A."/>
            <person name="Timp W."/>
            <person name="Zhang S.X."/>
            <person name="Salzberg S.L."/>
        </authorList>
    </citation>
    <scope>NUCLEOTIDE SEQUENCE [LARGE SCALE GENOMIC DNA]</scope>
    <source>
        <strain evidence="3 4">JHH-5317</strain>
    </source>
</reference>
<dbReference type="SUPFAM" id="SSF82199">
    <property type="entry name" value="SET domain"/>
    <property type="match status" value="1"/>
</dbReference>
<name>A0A2N3N8I7_9PEZI</name>
<evidence type="ECO:0000259" key="2">
    <source>
        <dbReference type="PROSITE" id="PS50280"/>
    </source>
</evidence>
<dbReference type="PROSITE" id="PS50280">
    <property type="entry name" value="SET"/>
    <property type="match status" value="1"/>
</dbReference>
<feature type="domain" description="SET" evidence="2">
    <location>
        <begin position="49"/>
        <end position="227"/>
    </location>
</feature>
<evidence type="ECO:0000256" key="1">
    <source>
        <dbReference type="SAM" id="MobiDB-lite"/>
    </source>
</evidence>
<gene>
    <name evidence="3" type="ORF">jhhlp_004814</name>
</gene>
<dbReference type="InParanoid" id="A0A2N3N8I7"/>
<dbReference type="InterPro" id="IPR053185">
    <property type="entry name" value="SET_domain_protein"/>
</dbReference>
<dbReference type="STRING" id="41688.A0A2N3N8I7"/>
<dbReference type="SMART" id="SM00317">
    <property type="entry name" value="SET"/>
    <property type="match status" value="1"/>
</dbReference>
<dbReference type="OrthoDB" id="265717at2759"/>
<evidence type="ECO:0000313" key="4">
    <source>
        <dbReference type="Proteomes" id="UP000233524"/>
    </source>
</evidence>
<dbReference type="CDD" id="cd20071">
    <property type="entry name" value="SET_SMYD"/>
    <property type="match status" value="1"/>
</dbReference>
<dbReference type="InterPro" id="IPR046341">
    <property type="entry name" value="SET_dom_sf"/>
</dbReference>
<dbReference type="InterPro" id="IPR001214">
    <property type="entry name" value="SET_dom"/>
</dbReference>
<organism evidence="3 4">
    <name type="scientific">Lomentospora prolificans</name>
    <dbReference type="NCBI Taxonomy" id="41688"/>
    <lineage>
        <taxon>Eukaryota</taxon>
        <taxon>Fungi</taxon>
        <taxon>Dikarya</taxon>
        <taxon>Ascomycota</taxon>
        <taxon>Pezizomycotina</taxon>
        <taxon>Sordariomycetes</taxon>
        <taxon>Hypocreomycetidae</taxon>
        <taxon>Microascales</taxon>
        <taxon>Microascaceae</taxon>
        <taxon>Lomentospora</taxon>
    </lineage>
</organism>
<dbReference type="VEuPathDB" id="FungiDB:jhhlp_004814"/>
<dbReference type="Gene3D" id="2.170.270.10">
    <property type="entry name" value="SET domain"/>
    <property type="match status" value="1"/>
</dbReference>
<sequence length="321" mass="35912">MRLVQLESNAITGTASGGENGLRVPSTTRSMSPVGGGLLQRKAEDPWGYYTETRPTPSAGLGVFAVRDIPRGTRLAAEEPLLSVPAVANENLYSAVCEALQTTSAKNLALLDNHSCDEYTLKVANTGEIRKKIIQWYMDLPDIAKPYSNITELNEIVNQTCRRYAIFLTNNLDMGLGLGAGLFPCFSRMNHSCTPNTFDVYNITLRRLTIHAARDIKRGEQLHSVYIEPMWPRERRLKKLRAWGFECTCAVCSDDVLEAMREETFRLDDSLAEYLEWLDEGGDDDDDLPFLRTHDEAWDAAKKMVELLLRQGLGGDALFNA</sequence>
<evidence type="ECO:0000313" key="3">
    <source>
        <dbReference type="EMBL" id="PKS08761.1"/>
    </source>
</evidence>
<dbReference type="AlphaFoldDB" id="A0A2N3N8I7"/>
<keyword evidence="4" id="KW-1185">Reference proteome</keyword>
<accession>A0A2N3N8I7</accession>